<dbReference type="RefSeq" id="WP_168680967.1">
    <property type="nucleotide sequence ID" value="NZ_JAAXOY010000788.1"/>
</dbReference>
<proteinExistence type="predicted"/>
<evidence type="ECO:0000313" key="2">
    <source>
        <dbReference type="EMBL" id="NKY41560.1"/>
    </source>
</evidence>
<comment type="caution">
    <text evidence="2">The sequence shown here is derived from an EMBL/GenBank/DDBJ whole genome shotgun (WGS) entry which is preliminary data.</text>
</comment>
<evidence type="ECO:0008006" key="4">
    <source>
        <dbReference type="Google" id="ProtNLM"/>
    </source>
</evidence>
<organism evidence="2 3">
    <name type="scientific">Cellulomonas septica</name>
    <dbReference type="NCBI Taxonomy" id="285080"/>
    <lineage>
        <taxon>Bacteria</taxon>
        <taxon>Bacillati</taxon>
        <taxon>Actinomycetota</taxon>
        <taxon>Actinomycetes</taxon>
        <taxon>Micrococcales</taxon>
        <taxon>Cellulomonadaceae</taxon>
        <taxon>Cellulomonas</taxon>
    </lineage>
</organism>
<evidence type="ECO:0000313" key="3">
    <source>
        <dbReference type="Proteomes" id="UP000777774"/>
    </source>
</evidence>
<dbReference type="Proteomes" id="UP000777774">
    <property type="component" value="Unassembled WGS sequence"/>
</dbReference>
<feature type="transmembrane region" description="Helical" evidence="1">
    <location>
        <begin position="80"/>
        <end position="100"/>
    </location>
</feature>
<dbReference type="EMBL" id="JAAXOY010000788">
    <property type="protein sequence ID" value="NKY41560.1"/>
    <property type="molecule type" value="Genomic_DNA"/>
</dbReference>
<gene>
    <name evidence="2" type="ORF">HGA02_19180</name>
</gene>
<keyword evidence="3" id="KW-1185">Reference proteome</keyword>
<sequence>VPANPAPWGGAPNGAGAPWGAPVDTSNTFATWALVAGVAVFVVLLFTPYVVASGLAIWLGAKGVARARAIRRDGHPTAVGMARSVVGLCLSVGGALLYLLSLGLEISLGM</sequence>
<accession>A0ABX1K4S8</accession>
<evidence type="ECO:0000256" key="1">
    <source>
        <dbReference type="SAM" id="Phobius"/>
    </source>
</evidence>
<name>A0ABX1K4S8_9CELL</name>
<keyword evidence="1" id="KW-0812">Transmembrane</keyword>
<feature type="non-terminal residue" evidence="2">
    <location>
        <position position="1"/>
    </location>
</feature>
<keyword evidence="1" id="KW-1133">Transmembrane helix</keyword>
<keyword evidence="1" id="KW-0472">Membrane</keyword>
<feature type="transmembrane region" description="Helical" evidence="1">
    <location>
        <begin position="29"/>
        <end position="59"/>
    </location>
</feature>
<protein>
    <recommendedName>
        <fullName evidence="4">DUF4190 domain-containing protein</fullName>
    </recommendedName>
</protein>
<reference evidence="2 3" key="1">
    <citation type="submission" date="2020-04" db="EMBL/GenBank/DDBJ databases">
        <title>MicrobeNet Type strains.</title>
        <authorList>
            <person name="Nicholson A.C."/>
        </authorList>
    </citation>
    <scope>NUCLEOTIDE SEQUENCE [LARGE SCALE GENOMIC DNA]</scope>
    <source>
        <strain evidence="2 3">ATCC BAA-787</strain>
    </source>
</reference>